<evidence type="ECO:0000313" key="1">
    <source>
        <dbReference type="EnsemblMetazoa" id="CJA09606.1"/>
    </source>
</evidence>
<reference evidence="1" key="2">
    <citation type="submission" date="2022-06" db="UniProtKB">
        <authorList>
            <consortium name="EnsemblMetazoa"/>
        </authorList>
    </citation>
    <scope>IDENTIFICATION</scope>
    <source>
        <strain evidence="1">DF5081</strain>
    </source>
</reference>
<protein>
    <submittedName>
        <fullName evidence="1">Uncharacterized protein</fullName>
    </submittedName>
</protein>
<dbReference type="EnsemblMetazoa" id="CJA09606.1">
    <property type="protein sequence ID" value="CJA09606.1"/>
    <property type="gene ID" value="WBGene00128807"/>
</dbReference>
<name>A0A8R1DRN7_CAEJA</name>
<dbReference type="Proteomes" id="UP000005237">
    <property type="component" value="Unassembled WGS sequence"/>
</dbReference>
<dbReference type="AlphaFoldDB" id="A0A8R1DRN7"/>
<organism evidence="1 2">
    <name type="scientific">Caenorhabditis japonica</name>
    <dbReference type="NCBI Taxonomy" id="281687"/>
    <lineage>
        <taxon>Eukaryota</taxon>
        <taxon>Metazoa</taxon>
        <taxon>Ecdysozoa</taxon>
        <taxon>Nematoda</taxon>
        <taxon>Chromadorea</taxon>
        <taxon>Rhabditida</taxon>
        <taxon>Rhabditina</taxon>
        <taxon>Rhabditomorpha</taxon>
        <taxon>Rhabditoidea</taxon>
        <taxon>Rhabditidae</taxon>
        <taxon>Peloderinae</taxon>
        <taxon>Caenorhabditis</taxon>
    </lineage>
</organism>
<evidence type="ECO:0000313" key="2">
    <source>
        <dbReference type="Proteomes" id="UP000005237"/>
    </source>
</evidence>
<reference evidence="2" key="1">
    <citation type="submission" date="2010-08" db="EMBL/GenBank/DDBJ databases">
        <authorList>
            <consortium name="Caenorhabditis japonica Sequencing Consortium"/>
            <person name="Wilson R.K."/>
        </authorList>
    </citation>
    <scope>NUCLEOTIDE SEQUENCE [LARGE SCALE GENOMIC DNA]</scope>
    <source>
        <strain evidence="2">DF5081</strain>
    </source>
</reference>
<proteinExistence type="predicted"/>
<keyword evidence="2" id="KW-1185">Reference proteome</keyword>
<accession>A0A8R1DRN7</accession>
<sequence>MTAVEEALLHRAGDEQRHAFVSLKINEQHGEDANDKENSASENDTMKQIMNLYGRTIVAIDLVTSLRTILKKILKGC</sequence>